<dbReference type="RefSeq" id="XP_018231435.1">
    <property type="nucleotide sequence ID" value="XM_018372495.1"/>
</dbReference>
<dbReference type="VEuPathDB" id="FungiDB:T551_00228"/>
<evidence type="ECO:0000259" key="1">
    <source>
        <dbReference type="PROSITE" id="PS50076"/>
    </source>
</evidence>
<organism evidence="2 3">
    <name type="scientific">Pneumocystis jirovecii (strain RU7)</name>
    <name type="common">Human pneumocystis pneumonia agent</name>
    <dbReference type="NCBI Taxonomy" id="1408657"/>
    <lineage>
        <taxon>Eukaryota</taxon>
        <taxon>Fungi</taxon>
        <taxon>Dikarya</taxon>
        <taxon>Ascomycota</taxon>
        <taxon>Taphrinomycotina</taxon>
        <taxon>Pneumocystomycetes</taxon>
        <taxon>Pneumocystaceae</taxon>
        <taxon>Pneumocystis</taxon>
    </lineage>
</organism>
<dbReference type="Proteomes" id="UP000053447">
    <property type="component" value="Unassembled WGS sequence"/>
</dbReference>
<comment type="caution">
    <text evidence="2">The sequence shown here is derived from an EMBL/GenBank/DDBJ whole genome shotgun (WGS) entry which is preliminary data.</text>
</comment>
<dbReference type="GO" id="GO:0005737">
    <property type="term" value="C:cytoplasm"/>
    <property type="evidence" value="ECO:0007669"/>
    <property type="project" value="TreeGrafter"/>
</dbReference>
<dbReference type="Gene3D" id="1.10.287.110">
    <property type="entry name" value="DnaJ domain"/>
    <property type="match status" value="1"/>
</dbReference>
<dbReference type="SMART" id="SM00271">
    <property type="entry name" value="DnaJ"/>
    <property type="match status" value="1"/>
</dbReference>
<dbReference type="AlphaFoldDB" id="A0A0W4ZWJ5"/>
<dbReference type="PANTHER" id="PTHR43948:SF10">
    <property type="entry name" value="MRJ, ISOFORM E"/>
    <property type="match status" value="1"/>
</dbReference>
<dbReference type="GeneID" id="28938750"/>
<proteinExistence type="predicted"/>
<gene>
    <name evidence="2" type="ORF">T551_00228</name>
</gene>
<feature type="domain" description="J" evidence="1">
    <location>
        <begin position="6"/>
        <end position="106"/>
    </location>
</feature>
<dbReference type="PROSITE" id="PS50076">
    <property type="entry name" value="DNAJ_2"/>
    <property type="match status" value="1"/>
</dbReference>
<name>A0A0W4ZWJ5_PNEJ7</name>
<dbReference type="GO" id="GO:0051082">
    <property type="term" value="F:unfolded protein binding"/>
    <property type="evidence" value="ECO:0007669"/>
    <property type="project" value="TreeGrafter"/>
</dbReference>
<dbReference type="OrthoDB" id="10250354at2759"/>
<sequence length="191" mass="23038">MALSRCPYETLSLTRSATKEEIRRAYRREALANHPDKVPEERRAAAEHRFKEVKEAYEVLYDGKYIERYIFFRKEARKRQDSQDILKIKTGANGVDNKRRLFDTYGLSCAPPEREERGTEWFAAAQEQFMEHMFPQRTVRMFFREMSGFPRFSHHIPSSIFEEMGFSTMNGRYMDPFDFFDEMFTDTWFRW</sequence>
<dbReference type="eggNOG" id="KOG0714">
    <property type="taxonomic scope" value="Eukaryota"/>
</dbReference>
<reference evidence="3" key="1">
    <citation type="journal article" date="2016" name="Nat. Commun.">
        <title>Genome analysis of three Pneumocystis species reveals adaptation mechanisms to life exclusively in mammalian hosts.</title>
        <authorList>
            <person name="Ma L."/>
            <person name="Chen Z."/>
            <person name="Huang D.W."/>
            <person name="Kutty G."/>
            <person name="Ishihara M."/>
            <person name="Wang H."/>
            <person name="Abouelleil A."/>
            <person name="Bishop L."/>
            <person name="Davey E."/>
            <person name="Deng R."/>
            <person name="Deng X."/>
            <person name="Fan L."/>
            <person name="Fantoni G."/>
            <person name="Fitzgerald M."/>
            <person name="Gogineni E."/>
            <person name="Goldberg J.M."/>
            <person name="Handley G."/>
            <person name="Hu X."/>
            <person name="Huber C."/>
            <person name="Jiao X."/>
            <person name="Jones K."/>
            <person name="Levin J.Z."/>
            <person name="Liu Y."/>
            <person name="Macdonald P."/>
            <person name="Melnikov A."/>
            <person name="Raley C."/>
            <person name="Sassi M."/>
            <person name="Sherman B.T."/>
            <person name="Song X."/>
            <person name="Sykes S."/>
            <person name="Tran B."/>
            <person name="Walsh L."/>
            <person name="Xia Y."/>
            <person name="Yang J."/>
            <person name="Young S."/>
            <person name="Zeng Q."/>
            <person name="Zheng X."/>
            <person name="Stephens R."/>
            <person name="Nusbaum C."/>
            <person name="Birren B.W."/>
            <person name="Azadi P."/>
            <person name="Lempicki R.A."/>
            <person name="Cuomo C.A."/>
            <person name="Kovacs J.A."/>
        </authorList>
    </citation>
    <scope>NUCLEOTIDE SEQUENCE [LARGE SCALE GENOMIC DNA]</scope>
    <source>
        <strain evidence="3">RU7</strain>
    </source>
</reference>
<dbReference type="Pfam" id="PF00226">
    <property type="entry name" value="DnaJ"/>
    <property type="match status" value="1"/>
</dbReference>
<dbReference type="CDD" id="cd06257">
    <property type="entry name" value="DnaJ"/>
    <property type="match status" value="1"/>
</dbReference>
<dbReference type="GO" id="GO:0044183">
    <property type="term" value="F:protein folding chaperone"/>
    <property type="evidence" value="ECO:0007669"/>
    <property type="project" value="TreeGrafter"/>
</dbReference>
<protein>
    <recommendedName>
        <fullName evidence="1">J domain-containing protein</fullName>
    </recommendedName>
</protein>
<dbReference type="GO" id="GO:0051087">
    <property type="term" value="F:protein-folding chaperone binding"/>
    <property type="evidence" value="ECO:0007669"/>
    <property type="project" value="TreeGrafter"/>
</dbReference>
<keyword evidence="3" id="KW-1185">Reference proteome</keyword>
<evidence type="ECO:0000313" key="3">
    <source>
        <dbReference type="Proteomes" id="UP000053447"/>
    </source>
</evidence>
<dbReference type="InterPro" id="IPR036869">
    <property type="entry name" value="J_dom_sf"/>
</dbReference>
<dbReference type="EMBL" id="LFWA01000001">
    <property type="protein sequence ID" value="KTW32743.1"/>
    <property type="molecule type" value="Genomic_DNA"/>
</dbReference>
<dbReference type="PRINTS" id="PR00625">
    <property type="entry name" value="JDOMAIN"/>
</dbReference>
<dbReference type="GO" id="GO:0005634">
    <property type="term" value="C:nucleus"/>
    <property type="evidence" value="ECO:0007669"/>
    <property type="project" value="TreeGrafter"/>
</dbReference>
<evidence type="ECO:0000313" key="2">
    <source>
        <dbReference type="EMBL" id="KTW32743.1"/>
    </source>
</evidence>
<dbReference type="SUPFAM" id="SSF46565">
    <property type="entry name" value="Chaperone J-domain"/>
    <property type="match status" value="1"/>
</dbReference>
<dbReference type="PANTHER" id="PTHR43948">
    <property type="entry name" value="DNAJ HOMOLOG SUBFAMILY B"/>
    <property type="match status" value="1"/>
</dbReference>
<dbReference type="STRING" id="1408657.A0A0W4ZWJ5"/>
<accession>A0A0W4ZWJ5</accession>
<dbReference type="InterPro" id="IPR001623">
    <property type="entry name" value="DnaJ_domain"/>
</dbReference>